<reference evidence="17 18" key="1">
    <citation type="submission" date="2016-10" db="EMBL/GenBank/DDBJ databases">
        <authorList>
            <person name="de Groot N.N."/>
        </authorList>
    </citation>
    <scope>NUCLEOTIDE SEQUENCE [LARGE SCALE GENOMIC DNA]</scope>
    <source>
        <strain evidence="17 18">CGMCC 1.6134</strain>
    </source>
</reference>
<keyword evidence="12 15" id="KW-0238">DNA-binding</keyword>
<evidence type="ECO:0000313" key="18">
    <source>
        <dbReference type="Proteomes" id="UP000199668"/>
    </source>
</evidence>
<evidence type="ECO:0000256" key="13">
    <source>
        <dbReference type="ARBA" id="ARBA00023204"/>
    </source>
</evidence>
<dbReference type="InterPro" id="IPR043502">
    <property type="entry name" value="DNA/RNA_pol_sf"/>
</dbReference>
<dbReference type="InterPro" id="IPR017961">
    <property type="entry name" value="DNA_pol_Y-fam_little_finger"/>
</dbReference>
<feature type="active site" evidence="15">
    <location>
        <position position="112"/>
    </location>
</feature>
<evidence type="ECO:0000256" key="3">
    <source>
        <dbReference type="ARBA" id="ARBA00022457"/>
    </source>
</evidence>
<dbReference type="PANTHER" id="PTHR11076:SF33">
    <property type="entry name" value="DNA POLYMERASE KAPPA"/>
    <property type="match status" value="1"/>
</dbReference>
<evidence type="ECO:0000313" key="17">
    <source>
        <dbReference type="EMBL" id="SFL68985.1"/>
    </source>
</evidence>
<dbReference type="InterPro" id="IPR050116">
    <property type="entry name" value="DNA_polymerase-Y"/>
</dbReference>
<evidence type="ECO:0000256" key="6">
    <source>
        <dbReference type="ARBA" id="ARBA00022695"/>
    </source>
</evidence>
<dbReference type="OrthoDB" id="9808813at2"/>
<keyword evidence="8 15" id="KW-0479">Metal-binding</keyword>
<evidence type="ECO:0000256" key="7">
    <source>
        <dbReference type="ARBA" id="ARBA00022705"/>
    </source>
</evidence>
<dbReference type="RefSeq" id="WP_090925846.1">
    <property type="nucleotide sequence ID" value="NZ_FOTY01000003.1"/>
</dbReference>
<dbReference type="GO" id="GO:0000287">
    <property type="term" value="F:magnesium ion binding"/>
    <property type="evidence" value="ECO:0007669"/>
    <property type="project" value="UniProtKB-UniRule"/>
</dbReference>
<dbReference type="PROSITE" id="PS50173">
    <property type="entry name" value="UMUC"/>
    <property type="match status" value="1"/>
</dbReference>
<comment type="function">
    <text evidence="15">Poorly processive, error-prone DNA polymerase involved in untargeted mutagenesis. Copies undamaged DNA at stalled replication forks, which arise in vivo from mismatched or misaligned primer ends. These misaligned primers can be extended by PolIV. Exhibits no 3'-5' exonuclease (proofreading) activity. May be involved in translesional synthesis, in conjunction with the beta clamp from PolIII.</text>
</comment>
<feature type="binding site" evidence="15">
    <location>
        <position position="111"/>
    </location>
    <ligand>
        <name>Mg(2+)</name>
        <dbReference type="ChEBI" id="CHEBI:18420"/>
    </ligand>
</feature>
<dbReference type="Pfam" id="PF11799">
    <property type="entry name" value="IMS_C"/>
    <property type="match status" value="1"/>
</dbReference>
<name>A0A1I4JQW2_9BACI</name>
<evidence type="ECO:0000256" key="14">
    <source>
        <dbReference type="ARBA" id="ARBA00049244"/>
    </source>
</evidence>
<evidence type="ECO:0000256" key="2">
    <source>
        <dbReference type="ARBA" id="ARBA00010945"/>
    </source>
</evidence>
<gene>
    <name evidence="15" type="primary">dinB</name>
    <name evidence="17" type="ORF">SAMN04488054_103304</name>
</gene>
<evidence type="ECO:0000259" key="16">
    <source>
        <dbReference type="PROSITE" id="PS50173"/>
    </source>
</evidence>
<dbReference type="GO" id="GO:0009432">
    <property type="term" value="P:SOS response"/>
    <property type="evidence" value="ECO:0007669"/>
    <property type="project" value="TreeGrafter"/>
</dbReference>
<dbReference type="InterPro" id="IPR001126">
    <property type="entry name" value="UmuC"/>
</dbReference>
<dbReference type="STRING" id="266892.SAMN04488054_103304"/>
<dbReference type="Proteomes" id="UP000199668">
    <property type="component" value="Unassembled WGS sequence"/>
</dbReference>
<feature type="site" description="Substrate discrimination" evidence="15">
    <location>
        <position position="20"/>
    </location>
</feature>
<dbReference type="Gene3D" id="1.10.150.20">
    <property type="entry name" value="5' to 3' exonuclease, C-terminal subdomain"/>
    <property type="match status" value="1"/>
</dbReference>
<dbReference type="GO" id="GO:0006281">
    <property type="term" value="P:DNA repair"/>
    <property type="evidence" value="ECO:0007669"/>
    <property type="project" value="UniProtKB-UniRule"/>
</dbReference>
<comment type="similarity">
    <text evidence="2 15">Belongs to the DNA polymerase type-Y family.</text>
</comment>
<dbReference type="GO" id="GO:0003887">
    <property type="term" value="F:DNA-directed DNA polymerase activity"/>
    <property type="evidence" value="ECO:0007669"/>
    <property type="project" value="UniProtKB-UniRule"/>
</dbReference>
<evidence type="ECO:0000256" key="10">
    <source>
        <dbReference type="ARBA" id="ARBA00022842"/>
    </source>
</evidence>
<keyword evidence="6 15" id="KW-0548">Nucleotidyltransferase</keyword>
<protein>
    <recommendedName>
        <fullName evidence="15">DNA polymerase IV</fullName>
        <shortName evidence="15">Pol IV</shortName>
        <ecNumber evidence="15">2.7.7.7</ecNumber>
    </recommendedName>
</protein>
<keyword evidence="4 15" id="KW-0963">Cytoplasm</keyword>
<evidence type="ECO:0000256" key="1">
    <source>
        <dbReference type="ARBA" id="ARBA00004496"/>
    </source>
</evidence>
<sequence length="398" mass="45511">MEGKSWNGKIVFHVDMNSFYASVEQTYDPSLRGRPLAIAGNPRERRGIVVTASYEARKYGVKTTMPVWEALKKCPDLLLRKPDFKKYRKASAGIFELLQEYTDIVEPVSIDEGYMDVTEAFQKRDVVELAVEIQNRLQRELGLPASIGIAPCRFLAKMASDMKKPLGITILRKRDLPQKLWPLPVEEMHGVGNKTAEKMKRMQITTIGELASASRESLKDRFGVNGVKLHERANGIDPRDIDPEAANEVKSVGKSTTTAYDVTQRQVLLDILKDLSSKMAERMKRKQVCSSNIQITIRYNNRTTITRSRKLLNPLWNEEDIYHEAAALLDKYWDHHPVRLLGITGLDVVGLDHAYKQLDLFTYEQEIQKDKLYHTMAGLEEKYGSRVISKGFPYRHKK</sequence>
<comment type="subunit">
    <text evidence="15">Monomer.</text>
</comment>
<dbReference type="Gene3D" id="3.30.70.270">
    <property type="match status" value="1"/>
</dbReference>
<evidence type="ECO:0000256" key="15">
    <source>
        <dbReference type="HAMAP-Rule" id="MF_01113"/>
    </source>
</evidence>
<dbReference type="InterPro" id="IPR043128">
    <property type="entry name" value="Rev_trsase/Diguanyl_cyclase"/>
</dbReference>
<dbReference type="FunFam" id="3.40.1170.60:FF:000001">
    <property type="entry name" value="DNA polymerase IV"/>
    <property type="match status" value="1"/>
</dbReference>
<evidence type="ECO:0000256" key="9">
    <source>
        <dbReference type="ARBA" id="ARBA00022763"/>
    </source>
</evidence>
<keyword evidence="13 15" id="KW-0234">DNA repair</keyword>
<organism evidence="17 18">
    <name type="scientific">Salibacterium qingdaonense</name>
    <dbReference type="NCBI Taxonomy" id="266892"/>
    <lineage>
        <taxon>Bacteria</taxon>
        <taxon>Bacillati</taxon>
        <taxon>Bacillota</taxon>
        <taxon>Bacilli</taxon>
        <taxon>Bacillales</taxon>
        <taxon>Bacillaceae</taxon>
    </lineage>
</organism>
<dbReference type="NCBIfam" id="NF002677">
    <property type="entry name" value="PRK02406.1"/>
    <property type="match status" value="1"/>
</dbReference>
<dbReference type="HAMAP" id="MF_01113">
    <property type="entry name" value="DNApol_IV"/>
    <property type="match status" value="1"/>
</dbReference>
<keyword evidence="9 15" id="KW-0227">DNA damage</keyword>
<dbReference type="InterPro" id="IPR036775">
    <property type="entry name" value="DNA_pol_Y-fam_lit_finger_sf"/>
</dbReference>
<dbReference type="SUPFAM" id="SSF56672">
    <property type="entry name" value="DNA/RNA polymerases"/>
    <property type="match status" value="1"/>
</dbReference>
<dbReference type="PANTHER" id="PTHR11076">
    <property type="entry name" value="DNA REPAIR POLYMERASE UMUC / TRANSFERASE FAMILY MEMBER"/>
    <property type="match status" value="1"/>
</dbReference>
<dbReference type="NCBIfam" id="NF002492">
    <property type="entry name" value="PRK01810.1"/>
    <property type="match status" value="1"/>
</dbReference>
<dbReference type="InterPro" id="IPR022880">
    <property type="entry name" value="DNApol_IV"/>
</dbReference>
<dbReference type="SUPFAM" id="SSF100879">
    <property type="entry name" value="Lesion bypass DNA polymerase (Y-family), little finger domain"/>
    <property type="match status" value="1"/>
</dbReference>
<dbReference type="EC" id="2.7.7.7" evidence="15"/>
<comment type="catalytic activity">
    <reaction evidence="14 15">
        <text>DNA(n) + a 2'-deoxyribonucleoside 5'-triphosphate = DNA(n+1) + diphosphate</text>
        <dbReference type="Rhea" id="RHEA:22508"/>
        <dbReference type="Rhea" id="RHEA-COMP:17339"/>
        <dbReference type="Rhea" id="RHEA-COMP:17340"/>
        <dbReference type="ChEBI" id="CHEBI:33019"/>
        <dbReference type="ChEBI" id="CHEBI:61560"/>
        <dbReference type="ChEBI" id="CHEBI:173112"/>
        <dbReference type="EC" id="2.7.7.7"/>
    </reaction>
</comment>
<dbReference type="InterPro" id="IPR024728">
    <property type="entry name" value="PolY_HhH_motif"/>
</dbReference>
<dbReference type="Pfam" id="PF11798">
    <property type="entry name" value="IMS_HHH"/>
    <property type="match status" value="1"/>
</dbReference>
<dbReference type="GO" id="GO:0005829">
    <property type="term" value="C:cytosol"/>
    <property type="evidence" value="ECO:0007669"/>
    <property type="project" value="TreeGrafter"/>
</dbReference>
<keyword evidence="5 15" id="KW-0808">Transferase</keyword>
<evidence type="ECO:0000256" key="8">
    <source>
        <dbReference type="ARBA" id="ARBA00022723"/>
    </source>
</evidence>
<keyword evidence="7 15" id="KW-0235">DNA replication</keyword>
<feature type="domain" description="UmuC" evidence="16">
    <location>
        <begin position="11"/>
        <end position="192"/>
    </location>
</feature>
<dbReference type="CDD" id="cd03586">
    <property type="entry name" value="PolY_Pol_IV_kappa"/>
    <property type="match status" value="1"/>
</dbReference>
<proteinExistence type="inferred from homology"/>
<keyword evidence="10 15" id="KW-0460">Magnesium</keyword>
<keyword evidence="18" id="KW-1185">Reference proteome</keyword>
<dbReference type="AlphaFoldDB" id="A0A1I4JQW2"/>
<dbReference type="EMBL" id="FOTY01000003">
    <property type="protein sequence ID" value="SFL68985.1"/>
    <property type="molecule type" value="Genomic_DNA"/>
</dbReference>
<dbReference type="Gene3D" id="3.40.1170.60">
    <property type="match status" value="1"/>
</dbReference>
<keyword evidence="11 15" id="KW-0239">DNA-directed DNA polymerase</keyword>
<evidence type="ECO:0000256" key="12">
    <source>
        <dbReference type="ARBA" id="ARBA00023125"/>
    </source>
</evidence>
<dbReference type="Gene3D" id="3.30.1490.100">
    <property type="entry name" value="DNA polymerase, Y-family, little finger domain"/>
    <property type="match status" value="1"/>
</dbReference>
<evidence type="ECO:0000256" key="5">
    <source>
        <dbReference type="ARBA" id="ARBA00022679"/>
    </source>
</evidence>
<dbReference type="GO" id="GO:0006261">
    <property type="term" value="P:DNA-templated DNA replication"/>
    <property type="evidence" value="ECO:0007669"/>
    <property type="project" value="UniProtKB-UniRule"/>
</dbReference>
<keyword evidence="3 15" id="KW-0515">Mutator protein</keyword>
<dbReference type="Pfam" id="PF00817">
    <property type="entry name" value="IMS"/>
    <property type="match status" value="1"/>
</dbReference>
<evidence type="ECO:0000256" key="4">
    <source>
        <dbReference type="ARBA" id="ARBA00022490"/>
    </source>
</evidence>
<feature type="binding site" evidence="15">
    <location>
        <position position="15"/>
    </location>
    <ligand>
        <name>Mg(2+)</name>
        <dbReference type="ChEBI" id="CHEBI:18420"/>
    </ligand>
</feature>
<accession>A0A1I4JQW2</accession>
<evidence type="ECO:0000256" key="11">
    <source>
        <dbReference type="ARBA" id="ARBA00022932"/>
    </source>
</evidence>
<dbReference type="GO" id="GO:0042276">
    <property type="term" value="P:error-prone translesion synthesis"/>
    <property type="evidence" value="ECO:0007669"/>
    <property type="project" value="TreeGrafter"/>
</dbReference>
<comment type="subcellular location">
    <subcellularLocation>
        <location evidence="1 15">Cytoplasm</location>
    </subcellularLocation>
</comment>
<comment type="cofactor">
    <cofactor evidence="15">
        <name>Mg(2+)</name>
        <dbReference type="ChEBI" id="CHEBI:18420"/>
    </cofactor>
    <text evidence="15">Binds 2 magnesium ions per subunit.</text>
</comment>
<dbReference type="GO" id="GO:0003684">
    <property type="term" value="F:damaged DNA binding"/>
    <property type="evidence" value="ECO:0007669"/>
    <property type="project" value="InterPro"/>
</dbReference>